<dbReference type="AlphaFoldDB" id="A0A0H2S2C9"/>
<evidence type="ECO:0000313" key="2">
    <source>
        <dbReference type="Proteomes" id="UP000053477"/>
    </source>
</evidence>
<evidence type="ECO:0000313" key="1">
    <source>
        <dbReference type="EMBL" id="KLO18465.1"/>
    </source>
</evidence>
<gene>
    <name evidence="1" type="ORF">SCHPADRAFT_118870</name>
</gene>
<proteinExistence type="predicted"/>
<organism evidence="1 2">
    <name type="scientific">Schizopora paradoxa</name>
    <dbReference type="NCBI Taxonomy" id="27342"/>
    <lineage>
        <taxon>Eukaryota</taxon>
        <taxon>Fungi</taxon>
        <taxon>Dikarya</taxon>
        <taxon>Basidiomycota</taxon>
        <taxon>Agaricomycotina</taxon>
        <taxon>Agaricomycetes</taxon>
        <taxon>Hymenochaetales</taxon>
        <taxon>Schizoporaceae</taxon>
        <taxon>Schizopora</taxon>
    </lineage>
</organism>
<dbReference type="InParanoid" id="A0A0H2S2C9"/>
<protein>
    <submittedName>
        <fullName evidence="1">Uncharacterized protein</fullName>
    </submittedName>
</protein>
<name>A0A0H2S2C9_9AGAM</name>
<accession>A0A0H2S2C9</accession>
<reference evidence="1 2" key="1">
    <citation type="submission" date="2015-04" db="EMBL/GenBank/DDBJ databases">
        <title>Complete genome sequence of Schizopora paradoxa KUC8140, a cosmopolitan wood degrader in East Asia.</title>
        <authorList>
            <consortium name="DOE Joint Genome Institute"/>
            <person name="Min B."/>
            <person name="Park H."/>
            <person name="Jang Y."/>
            <person name="Kim J.-J."/>
            <person name="Kim K.H."/>
            <person name="Pangilinan J."/>
            <person name="Lipzen A."/>
            <person name="Riley R."/>
            <person name="Grigoriev I.V."/>
            <person name="Spatafora J.W."/>
            <person name="Choi I.-G."/>
        </authorList>
    </citation>
    <scope>NUCLEOTIDE SEQUENCE [LARGE SCALE GENOMIC DNA]</scope>
    <source>
        <strain evidence="1 2">KUC8140</strain>
    </source>
</reference>
<dbReference type="Proteomes" id="UP000053477">
    <property type="component" value="Unassembled WGS sequence"/>
</dbReference>
<keyword evidence="2" id="KW-1185">Reference proteome</keyword>
<sequence>MKFYFPTYHLMRLSSSSSLLVHHWKLLPSSLLPLPLSTSTPFLSARPRRRRRLPLVHCHPPTSAMGRRETRRPRNICVCHSYLVISGLGRRKTLRKHELAPSVSFLNFIPLFRKNLRFVGDPIECGPPRKTKCATGVLGYDEMFRCGKEGMDGSKDNDVAMIHLNGEFETKTPAIFHLSNYYNRSDDTPRCDDGRLPHSTLAHLIACRPLLATPPFISPSSFDTYVTPSCNRNGRIENWRLLSIHQISSPDAAQIIVSRRDDFTTFASNISTSSFPLLRSSPSNLRD</sequence>
<dbReference type="EMBL" id="KQ085894">
    <property type="protein sequence ID" value="KLO18465.1"/>
    <property type="molecule type" value="Genomic_DNA"/>
</dbReference>